<evidence type="ECO:0000313" key="2">
    <source>
        <dbReference type="EMBL" id="ORE88815.1"/>
    </source>
</evidence>
<gene>
    <name evidence="2" type="ORF">ATO7_03030</name>
</gene>
<evidence type="ECO:0000313" key="3">
    <source>
        <dbReference type="Proteomes" id="UP000192342"/>
    </source>
</evidence>
<reference evidence="2 3" key="1">
    <citation type="submission" date="2013-04" db="EMBL/GenBank/DDBJ databases">
        <title>Oceanococcus atlanticus 22II-S10r2 Genome Sequencing.</title>
        <authorList>
            <person name="Lai Q."/>
            <person name="Li G."/>
            <person name="Shao Z."/>
        </authorList>
    </citation>
    <scope>NUCLEOTIDE SEQUENCE [LARGE SCALE GENOMIC DNA]</scope>
    <source>
        <strain evidence="2 3">22II-S10r2</strain>
    </source>
</reference>
<dbReference type="Proteomes" id="UP000192342">
    <property type="component" value="Unassembled WGS sequence"/>
</dbReference>
<dbReference type="STRING" id="1317117.ATO7_03030"/>
<keyword evidence="3" id="KW-1185">Reference proteome</keyword>
<keyword evidence="1" id="KW-1133">Transmembrane helix</keyword>
<dbReference type="EMBL" id="AQQV01000001">
    <property type="protein sequence ID" value="ORE88815.1"/>
    <property type="molecule type" value="Genomic_DNA"/>
</dbReference>
<accession>A0A1Y1SGM4</accession>
<name>A0A1Y1SGM4_9GAMM</name>
<organism evidence="2 3">
    <name type="scientific">Oceanococcus atlanticus</name>
    <dbReference type="NCBI Taxonomy" id="1317117"/>
    <lineage>
        <taxon>Bacteria</taxon>
        <taxon>Pseudomonadati</taxon>
        <taxon>Pseudomonadota</taxon>
        <taxon>Gammaproteobacteria</taxon>
        <taxon>Chromatiales</taxon>
        <taxon>Oceanococcaceae</taxon>
        <taxon>Oceanococcus</taxon>
    </lineage>
</organism>
<proteinExistence type="predicted"/>
<keyword evidence="1" id="KW-0812">Transmembrane</keyword>
<keyword evidence="1" id="KW-0472">Membrane</keyword>
<protein>
    <submittedName>
        <fullName evidence="2">Uncharacterized protein</fullName>
    </submittedName>
</protein>
<feature type="transmembrane region" description="Helical" evidence="1">
    <location>
        <begin position="63"/>
        <end position="85"/>
    </location>
</feature>
<comment type="caution">
    <text evidence="2">The sequence shown here is derived from an EMBL/GenBank/DDBJ whole genome shotgun (WGS) entry which is preliminary data.</text>
</comment>
<sequence length="111" mass="11546">MLVGQVVGVHAHACSDGDIDCLQESHADALVHASESCAEESCVDTRVEVGDGVLAKLLDLDDAQLLAIVVVGILGLLLFSQVSDIPVERVASRKRNATGLPPPARAPPLSL</sequence>
<evidence type="ECO:0000256" key="1">
    <source>
        <dbReference type="SAM" id="Phobius"/>
    </source>
</evidence>
<dbReference type="AlphaFoldDB" id="A0A1Y1SGM4"/>